<dbReference type="Pfam" id="PF04879">
    <property type="entry name" value="Molybdop_Fe4S4"/>
    <property type="match status" value="1"/>
</dbReference>
<dbReference type="SUPFAM" id="SSF50692">
    <property type="entry name" value="ADC-like"/>
    <property type="match status" value="1"/>
</dbReference>
<sequence>MLEALAGPGEVVETSPTVADEVKYTTCYMCACRCGIKVHLKDGRIRYIEGNKDHPVNRGVLCGKGSAGIMQQYSPAKLRKPLLRTGERGSGEFKEIEWDEALALATKWLGDIRRTDPKKLAFFTGRDQSQSLTGWWAAQFGTPNFAAHGGFCSVNMAAAGLYSIGGAFWEFGEPDWDQARYFMLFGVAEDHDSNPIKIGLSKLKERGAKFLSVNPVKTGYSAIADEWVGIRPGTDGLFIFALIHVLLRNDIVDFEFLARYTNATWLVIDNPGGSDHGLFARDAEGAPLAWDKDRGEPVAASKADFSPAVVGTFDLPDGRRASPSFQLLADRYLSDEFAPEAVADRCGVTAERIRRIAAEIAEAFNNPVVIDQPWTDWAGRRHETMVGRPIAMHAMRGISAHSNGFHTCRALHVLQMLLGAVDTPGSWRYKAPYPKPLPGGPKPAGKTVAPNTPLGGMPLGFTMGPEDLLVEADGTPKRLDKAYSWEAPIAAHGLMHMAIHNAWAGDPYPIDVLFMYMANMAWNSSMNTAGTMQMLTDKHPDGTYKIPKIIYSDAYASEMVSYADLVLPDTTYLERWDCISLLDRPIGSAHGPADAIRRPVLKPDRDVRPFQEVMIDLGARLGLPGFVNEDGSPKYPGGYPDYIVNHERKPGIGPLAGFRGEDGETAGKGAPNKSQLDRYVANKSFWRMELPHDQLYFKHGNKGYLENAVKLGLIDKAEQIVLHLYSEPLQKFRLAAEGHGELQPPERDRERLKAYFDPLPIWYAPLEEQAVSAEEFPLSAITQRPMAMYHSWHSQNSWLRQIYSKNFLYMNRETARSLGIEDGDYAWVTSNHGRIRAPVRTMEGVNPHTVWTWNAIGKRKGAWNLPADAPEGQEGFLLNHVISEHLPEKNGYSHSNSDPVTGQAAWYDVRVRVEKAVDCEQSPLPSFPPLARPPRMPNRPDVLRYDAEGRKWPWQRRQAAKTSGVK</sequence>
<dbReference type="Gene3D" id="3.30.200.210">
    <property type="match status" value="1"/>
</dbReference>
<dbReference type="SUPFAM" id="SSF53706">
    <property type="entry name" value="Formate dehydrogenase/DMSO reductase, domains 1-3"/>
    <property type="match status" value="1"/>
</dbReference>
<protein>
    <submittedName>
        <fullName evidence="11">Anaerobic selenocysteine-containing dehydrogenase</fullName>
    </submittedName>
</protein>
<comment type="caution">
    <text evidence="11">The sequence shown here is derived from an EMBL/GenBank/DDBJ whole genome shotgun (WGS) entry which is preliminary data.</text>
</comment>
<dbReference type="InterPro" id="IPR006657">
    <property type="entry name" value="MoPterin_dinucl-bd_dom"/>
</dbReference>
<gene>
    <name evidence="11" type="ORF">GGR24_000313</name>
</gene>
<dbReference type="InterPro" id="IPR006656">
    <property type="entry name" value="Mopterin_OxRdtase"/>
</dbReference>
<evidence type="ECO:0000256" key="7">
    <source>
        <dbReference type="ARBA" id="ARBA00023004"/>
    </source>
</evidence>
<feature type="compositionally biased region" description="Pro residues" evidence="9">
    <location>
        <begin position="925"/>
        <end position="937"/>
    </location>
</feature>
<reference evidence="11 12" key="1">
    <citation type="submission" date="2020-08" db="EMBL/GenBank/DDBJ databases">
        <title>Genomic Encyclopedia of Type Strains, Phase IV (KMG-IV): sequencing the most valuable type-strain genomes for metagenomic binning, comparative biology and taxonomic classification.</title>
        <authorList>
            <person name="Goeker M."/>
        </authorList>
    </citation>
    <scope>NUCLEOTIDE SEQUENCE [LARGE SCALE GENOMIC DNA]</scope>
    <source>
        <strain evidence="11 12">DSM 25481</strain>
    </source>
</reference>
<dbReference type="GO" id="GO:0046872">
    <property type="term" value="F:metal ion binding"/>
    <property type="evidence" value="ECO:0007669"/>
    <property type="project" value="UniProtKB-KW"/>
</dbReference>
<dbReference type="RefSeq" id="WP_183393536.1">
    <property type="nucleotide sequence ID" value="NZ_JACIDR010000001.1"/>
</dbReference>
<proteinExistence type="inferred from homology"/>
<dbReference type="GO" id="GO:0030313">
    <property type="term" value="C:cell envelope"/>
    <property type="evidence" value="ECO:0007669"/>
    <property type="project" value="UniProtKB-SubCell"/>
</dbReference>
<name>A0A7W6CV49_9HYPH</name>
<dbReference type="Pfam" id="PF01568">
    <property type="entry name" value="Molydop_binding"/>
    <property type="match status" value="1"/>
</dbReference>
<dbReference type="PANTHER" id="PTHR43598:SF5">
    <property type="entry name" value="DMSO REDUCTASE CHAIN A"/>
    <property type="match status" value="1"/>
</dbReference>
<keyword evidence="6" id="KW-0560">Oxidoreductase</keyword>
<dbReference type="GO" id="GO:0051539">
    <property type="term" value="F:4 iron, 4 sulfur cluster binding"/>
    <property type="evidence" value="ECO:0007669"/>
    <property type="project" value="UniProtKB-KW"/>
</dbReference>
<dbReference type="Gene3D" id="3.40.50.740">
    <property type="match status" value="1"/>
</dbReference>
<dbReference type="AlphaFoldDB" id="A0A7W6CV49"/>
<dbReference type="Proteomes" id="UP000528964">
    <property type="component" value="Unassembled WGS sequence"/>
</dbReference>
<dbReference type="PROSITE" id="PS51669">
    <property type="entry name" value="4FE4S_MOW_BIS_MGD"/>
    <property type="match status" value="1"/>
</dbReference>
<feature type="region of interest" description="Disordered" evidence="9">
    <location>
        <begin position="924"/>
        <end position="944"/>
    </location>
</feature>
<feature type="domain" description="4Fe-4S Mo/W bis-MGD-type" evidence="10">
    <location>
        <begin position="20"/>
        <end position="76"/>
    </location>
</feature>
<comment type="subcellular location">
    <subcellularLocation>
        <location evidence="2">Cell envelope</location>
    </subcellularLocation>
</comment>
<keyword evidence="12" id="KW-1185">Reference proteome</keyword>
<keyword evidence="5" id="KW-0479">Metal-binding</keyword>
<evidence type="ECO:0000256" key="6">
    <source>
        <dbReference type="ARBA" id="ARBA00023002"/>
    </source>
</evidence>
<dbReference type="Gene3D" id="3.40.228.10">
    <property type="entry name" value="Dimethylsulfoxide Reductase, domain 2"/>
    <property type="match status" value="1"/>
</dbReference>
<dbReference type="EMBL" id="JACIDR010000001">
    <property type="protein sequence ID" value="MBB3971680.1"/>
    <property type="molecule type" value="Genomic_DNA"/>
</dbReference>
<dbReference type="Gene3D" id="2.40.40.20">
    <property type="match status" value="1"/>
</dbReference>
<evidence type="ECO:0000313" key="12">
    <source>
        <dbReference type="Proteomes" id="UP000528964"/>
    </source>
</evidence>
<dbReference type="Pfam" id="PF00384">
    <property type="entry name" value="Molybdopterin"/>
    <property type="match status" value="1"/>
</dbReference>
<dbReference type="GO" id="GO:0016491">
    <property type="term" value="F:oxidoreductase activity"/>
    <property type="evidence" value="ECO:0007669"/>
    <property type="project" value="UniProtKB-KW"/>
</dbReference>
<evidence type="ECO:0000256" key="8">
    <source>
        <dbReference type="ARBA" id="ARBA00023014"/>
    </source>
</evidence>
<dbReference type="SMART" id="SM00926">
    <property type="entry name" value="Molybdop_Fe4S4"/>
    <property type="match status" value="1"/>
</dbReference>
<evidence type="ECO:0000256" key="9">
    <source>
        <dbReference type="SAM" id="MobiDB-lite"/>
    </source>
</evidence>
<evidence type="ECO:0000256" key="4">
    <source>
        <dbReference type="ARBA" id="ARBA00022485"/>
    </source>
</evidence>
<keyword evidence="8" id="KW-0411">Iron-sulfur</keyword>
<comment type="similarity">
    <text evidence="3">Belongs to the prokaryotic molybdopterin-containing oxidoreductase family.</text>
</comment>
<dbReference type="InterPro" id="IPR006963">
    <property type="entry name" value="Mopterin_OxRdtase_4Fe-4S_dom"/>
</dbReference>
<accession>A0A7W6CV49</accession>
<comment type="cofactor">
    <cofactor evidence="1">
        <name>[4Fe-4S] cluster</name>
        <dbReference type="ChEBI" id="CHEBI:49883"/>
    </cofactor>
</comment>
<evidence type="ECO:0000256" key="3">
    <source>
        <dbReference type="ARBA" id="ARBA00010312"/>
    </source>
</evidence>
<dbReference type="InterPro" id="IPR009010">
    <property type="entry name" value="Asp_de-COase-like_dom_sf"/>
</dbReference>
<evidence type="ECO:0000259" key="10">
    <source>
        <dbReference type="PROSITE" id="PS51669"/>
    </source>
</evidence>
<keyword evidence="4" id="KW-0004">4Fe-4S</keyword>
<evidence type="ECO:0000256" key="1">
    <source>
        <dbReference type="ARBA" id="ARBA00001966"/>
    </source>
</evidence>
<dbReference type="GO" id="GO:0043546">
    <property type="term" value="F:molybdopterin cofactor binding"/>
    <property type="evidence" value="ECO:0007669"/>
    <property type="project" value="InterPro"/>
</dbReference>
<evidence type="ECO:0000313" key="11">
    <source>
        <dbReference type="EMBL" id="MBB3971680.1"/>
    </source>
</evidence>
<evidence type="ECO:0000256" key="5">
    <source>
        <dbReference type="ARBA" id="ARBA00022723"/>
    </source>
</evidence>
<dbReference type="CDD" id="cd02783">
    <property type="entry name" value="MopB_CT_2"/>
    <property type="match status" value="1"/>
</dbReference>
<dbReference type="PANTHER" id="PTHR43598">
    <property type="entry name" value="TUNGSTEN-CONTAINING FORMYLMETHANOFURAN DEHYDROGENASE 2 SUBUNIT B"/>
    <property type="match status" value="1"/>
</dbReference>
<keyword evidence="7" id="KW-0408">Iron</keyword>
<organism evidence="11 12">
    <name type="scientific">Hansschlegelia beijingensis</name>
    <dbReference type="NCBI Taxonomy" id="1133344"/>
    <lineage>
        <taxon>Bacteria</taxon>
        <taxon>Pseudomonadati</taxon>
        <taxon>Pseudomonadota</taxon>
        <taxon>Alphaproteobacteria</taxon>
        <taxon>Hyphomicrobiales</taxon>
        <taxon>Methylopilaceae</taxon>
        <taxon>Hansschlegelia</taxon>
    </lineage>
</organism>
<evidence type="ECO:0000256" key="2">
    <source>
        <dbReference type="ARBA" id="ARBA00004196"/>
    </source>
</evidence>